<protein>
    <recommendedName>
        <fullName evidence="1">N-acetyltransferase domain-containing protein</fullName>
    </recommendedName>
</protein>
<evidence type="ECO:0000259" key="1">
    <source>
        <dbReference type="Pfam" id="PF13302"/>
    </source>
</evidence>
<evidence type="ECO:0000313" key="2">
    <source>
        <dbReference type="EMBL" id="SLN18690.1"/>
    </source>
</evidence>
<dbReference type="PANTHER" id="PTHR43610:SF1">
    <property type="entry name" value="N-ACETYLTRANSFERASE DOMAIN-CONTAINING PROTEIN"/>
    <property type="match status" value="1"/>
</dbReference>
<dbReference type="EMBL" id="FWFL01000002">
    <property type="protein sequence ID" value="SLN18690.1"/>
    <property type="molecule type" value="Genomic_DNA"/>
</dbReference>
<evidence type="ECO:0000313" key="3">
    <source>
        <dbReference type="Proteomes" id="UP000193827"/>
    </source>
</evidence>
<keyword evidence="3" id="KW-1185">Reference proteome</keyword>
<organism evidence="2 3">
    <name type="scientific">Roseovarius litorisediminis</name>
    <dbReference type="NCBI Taxonomy" id="1312363"/>
    <lineage>
        <taxon>Bacteria</taxon>
        <taxon>Pseudomonadati</taxon>
        <taxon>Pseudomonadota</taxon>
        <taxon>Alphaproteobacteria</taxon>
        <taxon>Rhodobacterales</taxon>
        <taxon>Roseobacteraceae</taxon>
        <taxon>Roseovarius</taxon>
    </lineage>
</organism>
<name>A0A1Y5RJ12_9RHOB</name>
<dbReference type="AlphaFoldDB" id="A0A1Y5RJ12"/>
<feature type="domain" description="N-acetyltransferase" evidence="1">
    <location>
        <begin position="10"/>
        <end position="142"/>
    </location>
</feature>
<reference evidence="2 3" key="1">
    <citation type="submission" date="2017-03" db="EMBL/GenBank/DDBJ databases">
        <authorList>
            <person name="Afonso C.L."/>
            <person name="Miller P.J."/>
            <person name="Scott M.A."/>
            <person name="Spackman E."/>
            <person name="Goraichik I."/>
            <person name="Dimitrov K.M."/>
            <person name="Suarez D.L."/>
            <person name="Swayne D.E."/>
        </authorList>
    </citation>
    <scope>NUCLEOTIDE SEQUENCE [LARGE SCALE GENOMIC DNA]</scope>
    <source>
        <strain evidence="2 3">CECT 8287</strain>
    </source>
</reference>
<gene>
    <name evidence="2" type="ORF">PEL8287_00748</name>
</gene>
<dbReference type="Pfam" id="PF13302">
    <property type="entry name" value="Acetyltransf_3"/>
    <property type="match status" value="1"/>
</dbReference>
<dbReference type="SUPFAM" id="SSF55729">
    <property type="entry name" value="Acyl-CoA N-acyltransferases (Nat)"/>
    <property type="match status" value="1"/>
</dbReference>
<accession>A0A1Y5RJ12</accession>
<proteinExistence type="predicted"/>
<dbReference type="Gene3D" id="3.40.630.30">
    <property type="match status" value="1"/>
</dbReference>
<dbReference type="InterPro" id="IPR016181">
    <property type="entry name" value="Acyl_CoA_acyltransferase"/>
</dbReference>
<sequence length="179" mass="19995">MQPTLVSETLLLQPLEADDFEGLYAAARDPETWAGHPAKNRFERDVFRSYFDFLSGNGGTLVAVDRSSDQIIGCSRYYAAPDMPGSISIGFTFLKNAYWGGAWNFGMKKLMLGHVFDSFNEVWFHIDPTNIRSQKATAKLGAEHVYDANLALGKDPADWKCYRLTQAAWGQRCAKSLPS</sequence>
<dbReference type="PANTHER" id="PTHR43610">
    <property type="entry name" value="BLL6696 PROTEIN"/>
    <property type="match status" value="1"/>
</dbReference>
<dbReference type="Proteomes" id="UP000193827">
    <property type="component" value="Unassembled WGS sequence"/>
</dbReference>
<dbReference type="InterPro" id="IPR000182">
    <property type="entry name" value="GNAT_dom"/>
</dbReference>
<dbReference type="GO" id="GO:0016747">
    <property type="term" value="F:acyltransferase activity, transferring groups other than amino-acyl groups"/>
    <property type="evidence" value="ECO:0007669"/>
    <property type="project" value="InterPro"/>
</dbReference>
<dbReference type="RefSeq" id="WP_217807664.1">
    <property type="nucleotide sequence ID" value="NZ_FWFL01000002.1"/>
</dbReference>